<dbReference type="SUPFAM" id="SSF51197">
    <property type="entry name" value="Clavaminate synthase-like"/>
    <property type="match status" value="1"/>
</dbReference>
<evidence type="ECO:0000259" key="1">
    <source>
        <dbReference type="Pfam" id="PF03171"/>
    </source>
</evidence>
<feature type="domain" description="Isopenicillin N synthase-like Fe(2+) 2OG dioxygenase" evidence="1">
    <location>
        <begin position="13"/>
        <end position="97"/>
    </location>
</feature>
<comment type="caution">
    <text evidence="2">The sequence shown here is derived from an EMBL/GenBank/DDBJ whole genome shotgun (WGS) entry which is preliminary data.</text>
</comment>
<dbReference type="STRING" id="87229.A0A4Z1KYQ2"/>
<organism evidence="2 3">
    <name type="scientific">Botrytis porri</name>
    <dbReference type="NCBI Taxonomy" id="87229"/>
    <lineage>
        <taxon>Eukaryota</taxon>
        <taxon>Fungi</taxon>
        <taxon>Dikarya</taxon>
        <taxon>Ascomycota</taxon>
        <taxon>Pezizomycotina</taxon>
        <taxon>Leotiomycetes</taxon>
        <taxon>Helotiales</taxon>
        <taxon>Sclerotiniaceae</taxon>
        <taxon>Botrytis</taxon>
    </lineage>
</organism>
<evidence type="ECO:0000313" key="2">
    <source>
        <dbReference type="EMBL" id="TGO89570.1"/>
    </source>
</evidence>
<dbReference type="AlphaFoldDB" id="A0A4Z1KYQ2"/>
<reference evidence="2 3" key="1">
    <citation type="submission" date="2017-12" db="EMBL/GenBank/DDBJ databases">
        <title>Comparative genomics of Botrytis spp.</title>
        <authorList>
            <person name="Valero-Jimenez C.A."/>
            <person name="Tapia P."/>
            <person name="Veloso J."/>
            <person name="Silva-Moreno E."/>
            <person name="Staats M."/>
            <person name="Valdes J.H."/>
            <person name="Van Kan J.A.L."/>
        </authorList>
    </citation>
    <scope>NUCLEOTIDE SEQUENCE [LARGE SCALE GENOMIC DNA]</scope>
    <source>
        <strain evidence="2 3">MUCL3349</strain>
    </source>
</reference>
<keyword evidence="3" id="KW-1185">Reference proteome</keyword>
<dbReference type="Pfam" id="PF03171">
    <property type="entry name" value="2OG-FeII_Oxy"/>
    <property type="match status" value="1"/>
</dbReference>
<sequence>MAGVTSLSTLGILRYSKHEEGTKPTRVGHNKHTDVGTLTFVLARQWGLQFLSPVTKQREFLEPRASHAITNVGDSLRFPSGGGLASVVHRVFRSSKDKTWIDFLRPNDDVKFGDSNEKAWTAKEWHDLKFNVLKSPSTLDAKGQF</sequence>
<proteinExistence type="predicted"/>
<dbReference type="Proteomes" id="UP000297280">
    <property type="component" value="Unassembled WGS sequence"/>
</dbReference>
<dbReference type="InterPro" id="IPR044861">
    <property type="entry name" value="IPNS-like_FE2OG_OXY"/>
</dbReference>
<evidence type="ECO:0000313" key="3">
    <source>
        <dbReference type="Proteomes" id="UP000297280"/>
    </source>
</evidence>
<protein>
    <recommendedName>
        <fullName evidence="1">Isopenicillin N synthase-like Fe(2+) 2OG dioxygenase domain-containing protein</fullName>
    </recommendedName>
</protein>
<dbReference type="Gene3D" id="2.60.120.330">
    <property type="entry name" value="B-lactam Antibiotic, Isopenicillin N Synthase, Chain"/>
    <property type="match status" value="1"/>
</dbReference>
<gene>
    <name evidence="2" type="ORF">BPOR_0103g00160</name>
</gene>
<dbReference type="InterPro" id="IPR027443">
    <property type="entry name" value="IPNS-like_sf"/>
</dbReference>
<accession>A0A4Z1KYQ2</accession>
<dbReference type="EMBL" id="PQXO01000103">
    <property type="protein sequence ID" value="TGO89570.1"/>
    <property type="molecule type" value="Genomic_DNA"/>
</dbReference>
<name>A0A4Z1KYQ2_9HELO</name>